<dbReference type="Gene3D" id="3.40.50.720">
    <property type="entry name" value="NAD(P)-binding Rossmann-like Domain"/>
    <property type="match status" value="1"/>
</dbReference>
<dbReference type="InterPro" id="IPR001509">
    <property type="entry name" value="Epimerase_deHydtase"/>
</dbReference>
<dbReference type="SUPFAM" id="SSF51735">
    <property type="entry name" value="NAD(P)-binding Rossmann-fold domains"/>
    <property type="match status" value="1"/>
</dbReference>
<dbReference type="Pfam" id="PF01370">
    <property type="entry name" value="Epimerase"/>
    <property type="match status" value="1"/>
</dbReference>
<protein>
    <recommendedName>
        <fullName evidence="1">NAD-dependent epimerase/dehydratase domain-containing protein</fullName>
    </recommendedName>
</protein>
<dbReference type="EMBL" id="LJQT01000409">
    <property type="protein sequence ID" value="KPX82257.1"/>
    <property type="molecule type" value="Genomic_DNA"/>
</dbReference>
<dbReference type="PATRIC" id="fig|86176.4.peg.5009"/>
<accession>A0A0P9UWX0</accession>
<keyword evidence="3" id="KW-1185">Reference proteome</keyword>
<evidence type="ECO:0000313" key="3">
    <source>
        <dbReference type="Proteomes" id="UP000050455"/>
    </source>
</evidence>
<reference evidence="2 3" key="1">
    <citation type="submission" date="2015-09" db="EMBL/GenBank/DDBJ databases">
        <title>Genome announcement of multiple Pseudomonas syringae strains.</title>
        <authorList>
            <person name="Thakur S."/>
            <person name="Wang P.W."/>
            <person name="Gong Y."/>
            <person name="Weir B.S."/>
            <person name="Guttman D.S."/>
        </authorList>
    </citation>
    <scope>NUCLEOTIDE SEQUENCE [LARGE SCALE GENOMIC DNA]</scope>
    <source>
        <strain evidence="2 3">ICMP6289</strain>
    </source>
</reference>
<feature type="domain" description="NAD-dependent epimerase/dehydratase" evidence="1">
    <location>
        <begin position="5"/>
        <end position="40"/>
    </location>
</feature>
<dbReference type="AlphaFoldDB" id="A0A0P9UWX0"/>
<gene>
    <name evidence="2" type="ORF">ALO64_04450</name>
</gene>
<name>A0A0P9UWX0_9PSED</name>
<evidence type="ECO:0000313" key="2">
    <source>
        <dbReference type="EMBL" id="KPX82257.1"/>
    </source>
</evidence>
<comment type="caution">
    <text evidence="2">The sequence shown here is derived from an EMBL/GenBank/DDBJ whole genome shotgun (WGS) entry which is preliminary data.</text>
</comment>
<organism evidence="2 3">
    <name type="scientific">Pseudomonas meliae</name>
    <dbReference type="NCBI Taxonomy" id="86176"/>
    <lineage>
        <taxon>Bacteria</taxon>
        <taxon>Pseudomonadati</taxon>
        <taxon>Pseudomonadota</taxon>
        <taxon>Gammaproteobacteria</taxon>
        <taxon>Pseudomonadales</taxon>
        <taxon>Pseudomonadaceae</taxon>
        <taxon>Pseudomonas</taxon>
    </lineage>
</organism>
<evidence type="ECO:0000259" key="1">
    <source>
        <dbReference type="Pfam" id="PF01370"/>
    </source>
</evidence>
<sequence length="43" mass="4550">MTQTALVVGASGIVGSAITQLLLENDWQVAALSRSPSVRPWLI</sequence>
<proteinExistence type="predicted"/>
<dbReference type="Proteomes" id="UP000050455">
    <property type="component" value="Unassembled WGS sequence"/>
</dbReference>
<dbReference type="InterPro" id="IPR036291">
    <property type="entry name" value="NAD(P)-bd_dom_sf"/>
</dbReference>